<dbReference type="OrthoDB" id="1525363at2"/>
<sequence>MSILLAATLAASLVGLAKTLLLTLILVLNAVLAFLAALATWKTYLAIGVKLGLIALFCVPVIGVLLFLIWGQRVVRDNQR</sequence>
<evidence type="ECO:0000256" key="1">
    <source>
        <dbReference type="SAM" id="Phobius"/>
    </source>
</evidence>
<keyword evidence="1" id="KW-0472">Membrane</keyword>
<name>A0A259U0K1_9BACT</name>
<dbReference type="EMBL" id="MQWB01000001">
    <property type="protein sequence ID" value="OZC03470.1"/>
    <property type="molecule type" value="Genomic_DNA"/>
</dbReference>
<comment type="caution">
    <text evidence="2">The sequence shown here is derived from an EMBL/GenBank/DDBJ whole genome shotgun (WGS) entry which is preliminary data.</text>
</comment>
<keyword evidence="1" id="KW-0812">Transmembrane</keyword>
<dbReference type="RefSeq" id="WP_094548866.1">
    <property type="nucleotide sequence ID" value="NZ_MQWB01000001.1"/>
</dbReference>
<protein>
    <submittedName>
        <fullName evidence="2">Uncharacterized protein</fullName>
    </submittedName>
</protein>
<feature type="transmembrane region" description="Helical" evidence="1">
    <location>
        <begin position="51"/>
        <end position="70"/>
    </location>
</feature>
<dbReference type="InParanoid" id="A0A259U0K1"/>
<gene>
    <name evidence="2" type="ORF">BSZ36_11045</name>
</gene>
<proteinExistence type="predicted"/>
<dbReference type="AlphaFoldDB" id="A0A259U0K1"/>
<feature type="transmembrane region" description="Helical" evidence="1">
    <location>
        <begin position="27"/>
        <end position="44"/>
    </location>
</feature>
<dbReference type="Proteomes" id="UP000216446">
    <property type="component" value="Unassembled WGS sequence"/>
</dbReference>
<keyword evidence="1" id="KW-1133">Transmembrane helix</keyword>
<keyword evidence="3" id="KW-1185">Reference proteome</keyword>
<accession>A0A259U0K1</accession>
<reference evidence="2 3" key="1">
    <citation type="submission" date="2016-11" db="EMBL/GenBank/DDBJ databases">
        <title>Study of marine rhodopsin-containing bacteria.</title>
        <authorList>
            <person name="Yoshizawa S."/>
            <person name="Kumagai Y."/>
            <person name="Kogure K."/>
        </authorList>
    </citation>
    <scope>NUCLEOTIDE SEQUENCE [LARGE SCALE GENOMIC DNA]</scope>
    <source>
        <strain evidence="2 3">SG-29</strain>
    </source>
</reference>
<organism evidence="2 3">
    <name type="scientific">Rubricoccus marinus</name>
    <dbReference type="NCBI Taxonomy" id="716817"/>
    <lineage>
        <taxon>Bacteria</taxon>
        <taxon>Pseudomonadati</taxon>
        <taxon>Rhodothermota</taxon>
        <taxon>Rhodothermia</taxon>
        <taxon>Rhodothermales</taxon>
        <taxon>Rubricoccaceae</taxon>
        <taxon>Rubricoccus</taxon>
    </lineage>
</organism>
<evidence type="ECO:0000313" key="3">
    <source>
        <dbReference type="Proteomes" id="UP000216446"/>
    </source>
</evidence>
<evidence type="ECO:0000313" key="2">
    <source>
        <dbReference type="EMBL" id="OZC03470.1"/>
    </source>
</evidence>